<comment type="subcellular location">
    <subcellularLocation>
        <location evidence="1">Cell membrane</location>
        <topology evidence="1">Multi-pass membrane protein</topology>
    </subcellularLocation>
</comment>
<organism evidence="8 9">
    <name type="scientific">Mycolicibacterium sediminis</name>
    <dbReference type="NCBI Taxonomy" id="1286180"/>
    <lineage>
        <taxon>Bacteria</taxon>
        <taxon>Bacillati</taxon>
        <taxon>Actinomycetota</taxon>
        <taxon>Actinomycetes</taxon>
        <taxon>Mycobacteriales</taxon>
        <taxon>Mycobacteriaceae</taxon>
        <taxon>Mycolicibacterium</taxon>
    </lineage>
</organism>
<gene>
    <name evidence="8" type="ORF">MSEDJ_46910</name>
</gene>
<dbReference type="KEGG" id="msei:MSEDJ_46910"/>
<evidence type="ECO:0000256" key="3">
    <source>
        <dbReference type="ARBA" id="ARBA00022475"/>
    </source>
</evidence>
<dbReference type="PANTHER" id="PTHR33452:SF4">
    <property type="entry name" value="BLL4328 PROTEIN"/>
    <property type="match status" value="1"/>
</dbReference>
<dbReference type="GO" id="GO:0005886">
    <property type="term" value="C:plasma membrane"/>
    <property type="evidence" value="ECO:0007669"/>
    <property type="project" value="UniProtKB-SubCell"/>
</dbReference>
<sequence length="140" mass="15019">MTQPLERRLTSFSPVAITLFRVVLGLLFTVHGASKLFAWPIDMGGGALPVGSWPGWWSGLIELVAGVLIMTGLFTRIAAFIASGTMAVAYFWMHQPQALHPLENGGESAVLFCFGFFLLVFTGGGAYALDSVLGRRRAAA</sequence>
<dbReference type="PANTHER" id="PTHR33452">
    <property type="entry name" value="OXIDOREDUCTASE CATD-RELATED"/>
    <property type="match status" value="1"/>
</dbReference>
<dbReference type="InterPro" id="IPR051907">
    <property type="entry name" value="DoxX-like_oxidoreductase"/>
</dbReference>
<name>A0A7I7QWH1_9MYCO</name>
<feature type="transmembrane region" description="Helical" evidence="7">
    <location>
        <begin position="109"/>
        <end position="129"/>
    </location>
</feature>
<evidence type="ECO:0000256" key="2">
    <source>
        <dbReference type="ARBA" id="ARBA00006679"/>
    </source>
</evidence>
<evidence type="ECO:0000256" key="4">
    <source>
        <dbReference type="ARBA" id="ARBA00022692"/>
    </source>
</evidence>
<keyword evidence="9" id="KW-1185">Reference proteome</keyword>
<feature type="transmembrane region" description="Helical" evidence="7">
    <location>
        <begin position="53"/>
        <end position="70"/>
    </location>
</feature>
<comment type="similarity">
    <text evidence="2">Belongs to the DoxX family.</text>
</comment>
<evidence type="ECO:0000256" key="5">
    <source>
        <dbReference type="ARBA" id="ARBA00022989"/>
    </source>
</evidence>
<dbReference type="Proteomes" id="UP000467193">
    <property type="component" value="Chromosome"/>
</dbReference>
<evidence type="ECO:0000313" key="9">
    <source>
        <dbReference type="Proteomes" id="UP000467193"/>
    </source>
</evidence>
<feature type="transmembrane region" description="Helical" evidence="7">
    <location>
        <begin position="77"/>
        <end position="93"/>
    </location>
</feature>
<evidence type="ECO:0000313" key="8">
    <source>
        <dbReference type="EMBL" id="BBY30595.1"/>
    </source>
</evidence>
<dbReference type="Pfam" id="PF07681">
    <property type="entry name" value="DoxX"/>
    <property type="match status" value="1"/>
</dbReference>
<keyword evidence="5 7" id="KW-1133">Transmembrane helix</keyword>
<accession>A0A7I7QWH1</accession>
<keyword evidence="4 7" id="KW-0812">Transmembrane</keyword>
<evidence type="ECO:0000256" key="6">
    <source>
        <dbReference type="ARBA" id="ARBA00023136"/>
    </source>
</evidence>
<keyword evidence="3" id="KW-1003">Cell membrane</keyword>
<evidence type="ECO:0000256" key="7">
    <source>
        <dbReference type="SAM" id="Phobius"/>
    </source>
</evidence>
<keyword evidence="6 7" id="KW-0472">Membrane</keyword>
<evidence type="ECO:0000256" key="1">
    <source>
        <dbReference type="ARBA" id="ARBA00004651"/>
    </source>
</evidence>
<feature type="transmembrane region" description="Helical" evidence="7">
    <location>
        <begin position="12"/>
        <end position="33"/>
    </location>
</feature>
<proteinExistence type="inferred from homology"/>
<dbReference type="EMBL" id="AP022588">
    <property type="protein sequence ID" value="BBY30595.1"/>
    <property type="molecule type" value="Genomic_DNA"/>
</dbReference>
<dbReference type="RefSeq" id="WP_163800181.1">
    <property type="nucleotide sequence ID" value="NZ_AP022588.1"/>
</dbReference>
<dbReference type="InterPro" id="IPR032808">
    <property type="entry name" value="DoxX"/>
</dbReference>
<reference evidence="8 9" key="1">
    <citation type="journal article" date="2019" name="Emerg. Microbes Infect.">
        <title>Comprehensive subspecies identification of 175 nontuberculous mycobacteria species based on 7547 genomic profiles.</title>
        <authorList>
            <person name="Matsumoto Y."/>
            <person name="Kinjo T."/>
            <person name="Motooka D."/>
            <person name="Nabeya D."/>
            <person name="Jung N."/>
            <person name="Uechi K."/>
            <person name="Horii T."/>
            <person name="Iida T."/>
            <person name="Fujita J."/>
            <person name="Nakamura S."/>
        </authorList>
    </citation>
    <scope>NUCLEOTIDE SEQUENCE [LARGE SCALE GENOMIC DNA]</scope>
    <source>
        <strain evidence="8 9">JCM 17899</strain>
    </source>
</reference>
<dbReference type="AlphaFoldDB" id="A0A7I7QWH1"/>
<protein>
    <submittedName>
        <fullName evidence="8">Membrane protein</fullName>
    </submittedName>
</protein>